<dbReference type="InterPro" id="IPR036322">
    <property type="entry name" value="WD40_repeat_dom_sf"/>
</dbReference>
<keyword evidence="2" id="KW-0677">Repeat</keyword>
<dbReference type="Gene3D" id="2.130.10.10">
    <property type="entry name" value="YVTN repeat-like/Quinoprotein amine dehydrogenase"/>
    <property type="match status" value="3"/>
</dbReference>
<evidence type="ECO:0000313" key="5">
    <source>
        <dbReference type="Proteomes" id="UP000504635"/>
    </source>
</evidence>
<dbReference type="Proteomes" id="UP000504635">
    <property type="component" value="Unplaced"/>
</dbReference>
<dbReference type="InterPro" id="IPR015943">
    <property type="entry name" value="WD40/YVTN_repeat-like_dom_sf"/>
</dbReference>
<dbReference type="OrthoDB" id="63070at2759"/>
<dbReference type="Pfam" id="PF00400">
    <property type="entry name" value="WD40"/>
    <property type="match status" value="5"/>
</dbReference>
<dbReference type="InParanoid" id="A0A6J2YS55"/>
<feature type="repeat" description="WD" evidence="3">
    <location>
        <begin position="304"/>
        <end position="346"/>
    </location>
</feature>
<dbReference type="GO" id="GO:0080008">
    <property type="term" value="C:Cul4-RING E3 ubiquitin ligase complex"/>
    <property type="evidence" value="ECO:0007669"/>
    <property type="project" value="TreeGrafter"/>
</dbReference>
<feature type="repeat" description="WD" evidence="3">
    <location>
        <begin position="352"/>
        <end position="386"/>
    </location>
</feature>
<name>A0A6J2YS55_SITOR</name>
<dbReference type="InterPro" id="IPR020472">
    <property type="entry name" value="WD40_PAC1"/>
</dbReference>
<feature type="compositionally biased region" description="Acidic residues" evidence="4">
    <location>
        <begin position="26"/>
        <end position="41"/>
    </location>
</feature>
<reference evidence="6" key="1">
    <citation type="submission" date="2025-08" db="UniProtKB">
        <authorList>
            <consortium name="RefSeq"/>
        </authorList>
    </citation>
    <scope>IDENTIFICATION</scope>
    <source>
        <tissue evidence="6">Gonads</tissue>
    </source>
</reference>
<dbReference type="PROSITE" id="PS50294">
    <property type="entry name" value="WD_REPEATS_REGION"/>
    <property type="match status" value="3"/>
</dbReference>
<sequence>MGARNSRRMFMMIDDDDDSVSRIEDTSEDSDDSIESDSDPEEQSFVDMLHSLINRAQLPLETNDRDFHPDIRMPKIKYKLDTSILDKSEFSLLTKKACGLLEPKRRFSKTNNVSALIRNRESGLYKEENFSKATRCKISNQYLPNEMVGTLENGSAKIFCGIFSGDGNTFLTASQDRNIKLYDVKSSSYELYKTIRARDVGWSIIDVAFSPDGSNFVYSTWSSSYVAFSPDGSNFVYSDSPSLHMCPVRGSSDHQEPLSLVNTSRRFCVFSVTYSSDGKELVCGTNDGCLYIYNMEVQSRILRIPAHTSDINRVLFADNSSQIIYSGSDDGLVKVWDRRTLDDRHVQPVGQLAGHMDGITYIDSKGDGRHLISNSKDQTIKLWDVRCFSNEKTVTKALCAVKNPPWDYRGQGVPKGFCQANRLDGDTSIMTYKGHVVAKTLIRARFSPAETTGQRYIYTGCGTGRVLIFDALTGKPVKQLKMHSTCVRDVSWHPTRNEILSSSWDGTVGRWTYCKTNSVDKTKDSFSAKPLRRSARLAAQRQVREQAN</sequence>
<dbReference type="GO" id="GO:0043161">
    <property type="term" value="P:proteasome-mediated ubiquitin-dependent protein catabolic process"/>
    <property type="evidence" value="ECO:0007669"/>
    <property type="project" value="TreeGrafter"/>
</dbReference>
<keyword evidence="5" id="KW-1185">Reference proteome</keyword>
<accession>A0A6J2YS55</accession>
<dbReference type="InterPro" id="IPR051859">
    <property type="entry name" value="DCAF"/>
</dbReference>
<protein>
    <submittedName>
        <fullName evidence="6">DDB1- and CUL4-associated factor 11 isoform X1</fullName>
    </submittedName>
</protein>
<evidence type="ECO:0000256" key="2">
    <source>
        <dbReference type="ARBA" id="ARBA00022737"/>
    </source>
</evidence>
<feature type="repeat" description="WD" evidence="3">
    <location>
        <begin position="480"/>
        <end position="511"/>
    </location>
</feature>
<evidence type="ECO:0000256" key="4">
    <source>
        <dbReference type="SAM" id="MobiDB-lite"/>
    </source>
</evidence>
<evidence type="ECO:0000256" key="3">
    <source>
        <dbReference type="PROSITE-ProRule" id="PRU00221"/>
    </source>
</evidence>
<dbReference type="PANTHER" id="PTHR19847:SF7">
    <property type="entry name" value="DDB1- AND CUL4-ASSOCIATED FACTOR 11"/>
    <property type="match status" value="1"/>
</dbReference>
<dbReference type="SMART" id="SM00320">
    <property type="entry name" value="WD40"/>
    <property type="match status" value="7"/>
</dbReference>
<dbReference type="AlphaFoldDB" id="A0A6J2YS55"/>
<feature type="region of interest" description="Disordered" evidence="4">
    <location>
        <begin position="1"/>
        <end position="41"/>
    </location>
</feature>
<evidence type="ECO:0000256" key="1">
    <source>
        <dbReference type="ARBA" id="ARBA00022574"/>
    </source>
</evidence>
<dbReference type="RefSeq" id="XP_030766142.1">
    <property type="nucleotide sequence ID" value="XM_030910282.1"/>
</dbReference>
<dbReference type="KEGG" id="soy:115890132"/>
<dbReference type="InterPro" id="IPR001680">
    <property type="entry name" value="WD40_rpt"/>
</dbReference>
<dbReference type="PROSITE" id="PS50082">
    <property type="entry name" value="WD_REPEATS_2"/>
    <property type="match status" value="4"/>
</dbReference>
<dbReference type="FunFam" id="2.130.10.10:FF:000492">
    <property type="entry name" value="LEC14B homolog isoform X2"/>
    <property type="match status" value="1"/>
</dbReference>
<organism evidence="5 6">
    <name type="scientific">Sitophilus oryzae</name>
    <name type="common">Rice weevil</name>
    <name type="synonym">Curculio oryzae</name>
    <dbReference type="NCBI Taxonomy" id="7048"/>
    <lineage>
        <taxon>Eukaryota</taxon>
        <taxon>Metazoa</taxon>
        <taxon>Ecdysozoa</taxon>
        <taxon>Arthropoda</taxon>
        <taxon>Hexapoda</taxon>
        <taxon>Insecta</taxon>
        <taxon>Pterygota</taxon>
        <taxon>Neoptera</taxon>
        <taxon>Endopterygota</taxon>
        <taxon>Coleoptera</taxon>
        <taxon>Polyphaga</taxon>
        <taxon>Cucujiformia</taxon>
        <taxon>Curculionidae</taxon>
        <taxon>Dryophthorinae</taxon>
        <taxon>Sitophilus</taxon>
    </lineage>
</organism>
<dbReference type="GeneID" id="115890132"/>
<proteinExistence type="predicted"/>
<gene>
    <name evidence="6" type="primary">LOC115890132</name>
</gene>
<dbReference type="SUPFAM" id="SSF50978">
    <property type="entry name" value="WD40 repeat-like"/>
    <property type="match status" value="1"/>
</dbReference>
<keyword evidence="1 3" id="KW-0853">WD repeat</keyword>
<dbReference type="PANTHER" id="PTHR19847">
    <property type="entry name" value="DDB1- AND CUL4-ASSOCIATED FACTOR 11"/>
    <property type="match status" value="1"/>
</dbReference>
<dbReference type="FunCoup" id="A0A6J2YS55">
    <property type="interactions" value="519"/>
</dbReference>
<dbReference type="PRINTS" id="PR00320">
    <property type="entry name" value="GPROTEINBRPT"/>
</dbReference>
<evidence type="ECO:0000313" key="6">
    <source>
        <dbReference type="RefSeq" id="XP_030766142.1"/>
    </source>
</evidence>
<feature type="repeat" description="WD" evidence="3">
    <location>
        <begin position="151"/>
        <end position="192"/>
    </location>
</feature>